<organism evidence="7 8">
    <name type="scientific">Sulfidibacter corallicola</name>
    <dbReference type="NCBI Taxonomy" id="2818388"/>
    <lineage>
        <taxon>Bacteria</taxon>
        <taxon>Pseudomonadati</taxon>
        <taxon>Acidobacteriota</taxon>
        <taxon>Holophagae</taxon>
        <taxon>Acanthopleuribacterales</taxon>
        <taxon>Acanthopleuribacteraceae</taxon>
        <taxon>Sulfidibacter</taxon>
    </lineage>
</organism>
<reference evidence="7" key="1">
    <citation type="submission" date="2021-03" db="EMBL/GenBank/DDBJ databases">
        <title>Acanthopleuribacteraceae sp. M133.</title>
        <authorList>
            <person name="Wang G."/>
        </authorList>
    </citation>
    <scope>NUCLEOTIDE SEQUENCE</scope>
    <source>
        <strain evidence="7">M133</strain>
    </source>
</reference>
<feature type="signal peptide" evidence="6">
    <location>
        <begin position="1"/>
        <end position="25"/>
    </location>
</feature>
<dbReference type="EMBL" id="CP071793">
    <property type="protein sequence ID" value="QTD48665.1"/>
    <property type="molecule type" value="Genomic_DNA"/>
</dbReference>
<dbReference type="RefSeq" id="WP_237378316.1">
    <property type="nucleotide sequence ID" value="NZ_CP071793.1"/>
</dbReference>
<dbReference type="Pfam" id="PF06629">
    <property type="entry name" value="MipA"/>
    <property type="match status" value="1"/>
</dbReference>
<evidence type="ECO:0000313" key="8">
    <source>
        <dbReference type="Proteomes" id="UP000663929"/>
    </source>
</evidence>
<keyword evidence="5" id="KW-0998">Cell outer membrane</keyword>
<dbReference type="Proteomes" id="UP000663929">
    <property type="component" value="Chromosome"/>
</dbReference>
<evidence type="ECO:0000256" key="1">
    <source>
        <dbReference type="ARBA" id="ARBA00004442"/>
    </source>
</evidence>
<proteinExistence type="inferred from homology"/>
<evidence type="ECO:0000256" key="4">
    <source>
        <dbReference type="ARBA" id="ARBA00023136"/>
    </source>
</evidence>
<accession>A0A8A4TQ26</accession>
<keyword evidence="8" id="KW-1185">Reference proteome</keyword>
<protein>
    <submittedName>
        <fullName evidence="7">MipA/OmpV family protein</fullName>
    </submittedName>
</protein>
<evidence type="ECO:0000256" key="6">
    <source>
        <dbReference type="SAM" id="SignalP"/>
    </source>
</evidence>
<dbReference type="InterPro" id="IPR010583">
    <property type="entry name" value="MipA"/>
</dbReference>
<keyword evidence="3 6" id="KW-0732">Signal</keyword>
<evidence type="ECO:0000313" key="7">
    <source>
        <dbReference type="EMBL" id="QTD48665.1"/>
    </source>
</evidence>
<feature type="chain" id="PRO_5035225397" evidence="6">
    <location>
        <begin position="26"/>
        <end position="270"/>
    </location>
</feature>
<comment type="similarity">
    <text evidence="2">Belongs to the MipA/OmpV family.</text>
</comment>
<evidence type="ECO:0000256" key="5">
    <source>
        <dbReference type="ARBA" id="ARBA00023237"/>
    </source>
</evidence>
<dbReference type="AlphaFoldDB" id="A0A8A4TQ26"/>
<dbReference type="PANTHER" id="PTHR38776">
    <property type="entry name" value="MLTA-INTERACTING PROTEIN-RELATED"/>
    <property type="match status" value="1"/>
</dbReference>
<dbReference type="SUPFAM" id="SSF56935">
    <property type="entry name" value="Porins"/>
    <property type="match status" value="1"/>
</dbReference>
<evidence type="ECO:0000256" key="3">
    <source>
        <dbReference type="ARBA" id="ARBA00022729"/>
    </source>
</evidence>
<dbReference type="KEGG" id="scor:J3U87_24045"/>
<keyword evidence="4" id="KW-0472">Membrane</keyword>
<name>A0A8A4TQ26_SULCO</name>
<gene>
    <name evidence="7" type="ORF">J3U87_24045</name>
</gene>
<comment type="subcellular location">
    <subcellularLocation>
        <location evidence="1">Cell outer membrane</location>
    </subcellularLocation>
</comment>
<evidence type="ECO:0000256" key="2">
    <source>
        <dbReference type="ARBA" id="ARBA00005722"/>
    </source>
</evidence>
<dbReference type="PANTHER" id="PTHR38776:SF1">
    <property type="entry name" value="MLTA-INTERACTING PROTEIN-RELATED"/>
    <property type="match status" value="1"/>
</dbReference>
<dbReference type="GO" id="GO:0009279">
    <property type="term" value="C:cell outer membrane"/>
    <property type="evidence" value="ECO:0007669"/>
    <property type="project" value="UniProtKB-SubCell"/>
</dbReference>
<sequence>MTFRSTFQGVVLVCVVAFVPLATFAGDGEDKKSVKGYLALGAAAVPDFEGSEDYEAVPFVAAKVDFGKLYIETRGLGARANLSPFDQIEFGPALSFRNSRDDDVENELVAGLREVDSAFEAGAFVKVPFNGLLSKRDQLAFDLEVVTDVSDTHDGTLATLGVSYSYAPTMKFRLSGSLQATYADDSYMETYFAIDADNASRSGWSIYEAEGGVKDLGFSLAANYQFNAKWGLVGIAGYKKLLDDAADSPIVLEAGDENQYTFGLGLSYRF</sequence>